<dbReference type="EMBL" id="MGFH01000032">
    <property type="protein sequence ID" value="OGM07991.1"/>
    <property type="molecule type" value="Genomic_DNA"/>
</dbReference>
<feature type="compositionally biased region" description="Polar residues" evidence="2">
    <location>
        <begin position="443"/>
        <end position="454"/>
    </location>
</feature>
<feature type="region of interest" description="Disordered" evidence="2">
    <location>
        <begin position="443"/>
        <end position="462"/>
    </location>
</feature>
<dbReference type="AlphaFoldDB" id="A0A1F7WYV3"/>
<dbReference type="STRING" id="1817813.A2008_00680"/>
<sequence length="944" mass="101998">MSNNNIEITIKAIDQASAALKNVGNSLKNIGNSSAEINKVNSSLSKLSSSSFGGISSGLLAIANGFKSIITQAAGFMTAQIALNGLSTLVDAAKSSVLGYNDEMKRAQISFETMFKGSKEAARAFMNDLDKFNERTPFEMPDVQRLAQLLLNAGWAARDVIPTMNALGNAAAASGKGAEGLERITLALSQIKQKGRVQQEELLQLMEAGVAAAPILADKLKLTGDQIANIGKHSINADVAIKALVEGINERYGGLMERLNDTLTTQVSTIKDNFSAIGAAIGEPIYTALVDTLKEVNAWTSKVKTAIKTIGVEETFKILVPEEWQATLKEVYKSLIDCAEAFKIMAREARETGNALDFFGIASGTVNLTVQTLAASMNILSASMLGIRYGVKYLGQGIRDVAAGAEQTIVNFENKSKRIGKFVYDMMTFSGYKEAKINFDISKNSPSSVNNENRGYSEFGDASETNVSNIPAFKKASGGADKTSLGYTGPSNSDKYSGFSGRSVPSGGSSGGGRGEDKVFKLANRIQDTFNDLNQKIISETGSSYQLGMSKINDEIDKMQRELVAKGKMEGLDTSALEAKIGEYQSVMTEPIKRAWRDAWIDMGNDTKLISAKMLDDKKAQAEAEFQIAIAGIEKEKQARLKALGTGDPVTDMQARIVVENEVGLKLAQAKKERDDKERQAEVEKFNMRIEYNQLDLDLNIRTQEEIDRLNRQELINKKAYLAEQLADEQKTARERLEIKRQLAETERSLQSTPTTAAGGFVSGLKQTADSFGTWAKNMEEVGRQTAQSMQSAFQEFFFDAMTGQLKSLGDYVNSFLKGVARAISNALANAFAQKLISFILPSIGGRADGGPVYAGTPYVVGERGPEVFMPRQSGTIIPNHALAGGGQGAAPVVNVYNSSPAAKTEVKQEAKWDGKRWVVNVVLEAIANNTGNIRDMISARAGA</sequence>
<dbReference type="Pfam" id="PF20155">
    <property type="entry name" value="TMP_3"/>
    <property type="match status" value="1"/>
</dbReference>
<dbReference type="InterPro" id="IPR053058">
    <property type="entry name" value="Mulikevirus_tape_measure"/>
</dbReference>
<dbReference type="PANTHER" id="PTHR38812:SF2">
    <property type="entry name" value="MU-LIKE PROPHAGE FLUMU PROTEIN GP42"/>
    <property type="match status" value="1"/>
</dbReference>
<proteinExistence type="predicted"/>
<organism evidence="4 5">
    <name type="scientific">Candidatus Wallbacteria bacterium GWC2_49_35</name>
    <dbReference type="NCBI Taxonomy" id="1817813"/>
    <lineage>
        <taxon>Bacteria</taxon>
        <taxon>Candidatus Walliibacteriota</taxon>
    </lineage>
</organism>
<accession>A0A1F7WYV3</accession>
<feature type="region of interest" description="Disordered" evidence="2">
    <location>
        <begin position="476"/>
        <end position="516"/>
    </location>
</feature>
<protein>
    <recommendedName>
        <fullName evidence="3">Tape measure protein N-terminal domain-containing protein</fullName>
    </recommendedName>
</protein>
<evidence type="ECO:0000256" key="1">
    <source>
        <dbReference type="SAM" id="Coils"/>
    </source>
</evidence>
<dbReference type="NCBIfam" id="TIGR02675">
    <property type="entry name" value="tape_meas_nterm"/>
    <property type="match status" value="1"/>
</dbReference>
<name>A0A1F7WYV3_9BACT</name>
<feature type="compositionally biased region" description="Polar residues" evidence="2">
    <location>
        <begin position="485"/>
        <end position="495"/>
    </location>
</feature>
<dbReference type="InterPro" id="IPR013491">
    <property type="entry name" value="Tape_meas_N"/>
</dbReference>
<reference evidence="4 5" key="1">
    <citation type="journal article" date="2016" name="Nat. Commun.">
        <title>Thousands of microbial genomes shed light on interconnected biogeochemical processes in an aquifer system.</title>
        <authorList>
            <person name="Anantharaman K."/>
            <person name="Brown C.T."/>
            <person name="Hug L.A."/>
            <person name="Sharon I."/>
            <person name="Castelle C.J."/>
            <person name="Probst A.J."/>
            <person name="Thomas B.C."/>
            <person name="Singh A."/>
            <person name="Wilkins M.J."/>
            <person name="Karaoz U."/>
            <person name="Brodie E.L."/>
            <person name="Williams K.H."/>
            <person name="Hubbard S.S."/>
            <person name="Banfield J.F."/>
        </authorList>
    </citation>
    <scope>NUCLEOTIDE SEQUENCE [LARGE SCALE GENOMIC DNA]</scope>
</reference>
<comment type="caution">
    <text evidence="4">The sequence shown here is derived from an EMBL/GenBank/DDBJ whole genome shotgun (WGS) entry which is preliminary data.</text>
</comment>
<evidence type="ECO:0000259" key="3">
    <source>
        <dbReference type="Pfam" id="PF20155"/>
    </source>
</evidence>
<gene>
    <name evidence="4" type="ORF">A2008_00680</name>
</gene>
<feature type="compositionally biased region" description="Low complexity" evidence="2">
    <location>
        <begin position="497"/>
        <end position="507"/>
    </location>
</feature>
<dbReference type="PANTHER" id="PTHR38812">
    <property type="entry name" value="MU-LIKE PROPHAGE FLUMU PROTEIN GP42"/>
    <property type="match status" value="1"/>
</dbReference>
<feature type="coiled-coil region" evidence="1">
    <location>
        <begin position="660"/>
        <end position="687"/>
    </location>
</feature>
<feature type="domain" description="Tape measure protein N-terminal" evidence="3">
    <location>
        <begin position="96"/>
        <end position="279"/>
    </location>
</feature>
<evidence type="ECO:0000313" key="5">
    <source>
        <dbReference type="Proteomes" id="UP000178735"/>
    </source>
</evidence>
<keyword evidence="1" id="KW-0175">Coiled coil</keyword>
<evidence type="ECO:0000256" key="2">
    <source>
        <dbReference type="SAM" id="MobiDB-lite"/>
    </source>
</evidence>
<evidence type="ECO:0000313" key="4">
    <source>
        <dbReference type="EMBL" id="OGM07991.1"/>
    </source>
</evidence>
<dbReference type="Proteomes" id="UP000178735">
    <property type="component" value="Unassembled WGS sequence"/>
</dbReference>